<dbReference type="AlphaFoldDB" id="A0A0D0PHD0"/>
<evidence type="ECO:0000313" key="2">
    <source>
        <dbReference type="Proteomes" id="UP000035100"/>
    </source>
</evidence>
<dbReference type="SUPFAM" id="SSF52172">
    <property type="entry name" value="CheY-like"/>
    <property type="match status" value="1"/>
</dbReference>
<evidence type="ECO:0000313" key="1">
    <source>
        <dbReference type="EMBL" id="KIQ70736.1"/>
    </source>
</evidence>
<keyword evidence="2" id="KW-1185">Reference proteome</keyword>
<reference evidence="1 2" key="1">
    <citation type="submission" date="2013-01" db="EMBL/GenBank/DDBJ databases">
        <authorList>
            <person name="Fiebig A."/>
            <person name="Goeker M."/>
            <person name="Klenk H.-P.P."/>
        </authorList>
    </citation>
    <scope>NUCLEOTIDE SEQUENCE [LARGE SCALE GENOMIC DNA]</scope>
    <source>
        <strain evidence="1 2">DSM 24838</strain>
    </source>
</reference>
<dbReference type="EMBL" id="AONG01000004">
    <property type="protein sequence ID" value="KIQ70736.1"/>
    <property type="molecule type" value="Genomic_DNA"/>
</dbReference>
<dbReference type="RefSeq" id="WP_018303298.1">
    <property type="nucleotide sequence ID" value="NZ_KB902293.1"/>
</dbReference>
<dbReference type="Gene3D" id="3.40.50.2300">
    <property type="match status" value="1"/>
</dbReference>
<dbReference type="STRING" id="1123501.Wenmar_00618"/>
<dbReference type="CDD" id="cd00156">
    <property type="entry name" value="REC"/>
    <property type="match status" value="1"/>
</dbReference>
<dbReference type="PATRIC" id="fig|1123501.6.peg.684"/>
<accession>A0A0D0PHD0</accession>
<proteinExistence type="predicted"/>
<protein>
    <recommendedName>
        <fullName evidence="3">Response regulator</fullName>
    </recommendedName>
</protein>
<name>A0A0D0PHD0_9RHOB</name>
<evidence type="ECO:0008006" key="3">
    <source>
        <dbReference type="Google" id="ProtNLM"/>
    </source>
</evidence>
<sequence>MTAFVLIVEDDDEYVVEILKILEGLGAPYRPVVAQTRDEARARLDSEFFDFAILDLKIPTSEKTLDLDPGHGKTIFHHARRVTPGTKLLVLTSSPSDDFIADLLTQKHDADIWGEGAKVDTVEFLRKIDIDRAPESIGKVLHAIHALDGVELDLRAVNLDTGEDRLVRIFAKRALPPENWTARSWSFRLRFPGWDRSGIG</sequence>
<organism evidence="1 2">
    <name type="scientific">Wenxinia marina DSM 24838</name>
    <dbReference type="NCBI Taxonomy" id="1123501"/>
    <lineage>
        <taxon>Bacteria</taxon>
        <taxon>Pseudomonadati</taxon>
        <taxon>Pseudomonadota</taxon>
        <taxon>Alphaproteobacteria</taxon>
        <taxon>Rhodobacterales</taxon>
        <taxon>Roseobacteraceae</taxon>
        <taxon>Wenxinia</taxon>
    </lineage>
</organism>
<comment type="caution">
    <text evidence="1">The sequence shown here is derived from an EMBL/GenBank/DDBJ whole genome shotgun (WGS) entry which is preliminary data.</text>
</comment>
<gene>
    <name evidence="1" type="ORF">Wenmar_00618</name>
</gene>
<dbReference type="Proteomes" id="UP000035100">
    <property type="component" value="Unassembled WGS sequence"/>
</dbReference>
<dbReference type="InterPro" id="IPR011006">
    <property type="entry name" value="CheY-like_superfamily"/>
</dbReference>